<dbReference type="InterPro" id="IPR036457">
    <property type="entry name" value="PPM-type-like_dom_sf"/>
</dbReference>
<proteinExistence type="predicted"/>
<feature type="domain" description="PPM-type phosphatase" evidence="1">
    <location>
        <begin position="11"/>
        <end position="216"/>
    </location>
</feature>
<protein>
    <submittedName>
        <fullName evidence="2">Protein phosphatase 2C domain-containing protein</fullName>
    </submittedName>
</protein>
<evidence type="ECO:0000313" key="2">
    <source>
        <dbReference type="EMBL" id="AWM42468.1"/>
    </source>
</evidence>
<dbReference type="InterPro" id="IPR001932">
    <property type="entry name" value="PPM-type_phosphatase-like_dom"/>
</dbReference>
<keyword evidence="3" id="KW-1185">Reference proteome</keyword>
<dbReference type="Proteomes" id="UP000245802">
    <property type="component" value="Chromosome"/>
</dbReference>
<dbReference type="Pfam" id="PF13672">
    <property type="entry name" value="PP2C_2"/>
    <property type="match status" value="1"/>
</dbReference>
<dbReference type="KEGG" id="gog:C1280_30940"/>
<dbReference type="SUPFAM" id="SSF81606">
    <property type="entry name" value="PP2C-like"/>
    <property type="match status" value="1"/>
</dbReference>
<reference evidence="2 3" key="1">
    <citation type="submission" date="2018-01" db="EMBL/GenBank/DDBJ databases">
        <title>G. obscuriglobus.</title>
        <authorList>
            <person name="Franke J."/>
            <person name="Blomberg W."/>
            <person name="Selmecki A."/>
        </authorList>
    </citation>
    <scope>NUCLEOTIDE SEQUENCE [LARGE SCALE GENOMIC DNA]</scope>
    <source>
        <strain evidence="2 3">DSM 5831</strain>
    </source>
</reference>
<dbReference type="AlphaFoldDB" id="A0A2Z3H9R8"/>
<organism evidence="2 3">
    <name type="scientific">Gemmata obscuriglobus</name>
    <dbReference type="NCBI Taxonomy" id="114"/>
    <lineage>
        <taxon>Bacteria</taxon>
        <taxon>Pseudomonadati</taxon>
        <taxon>Planctomycetota</taxon>
        <taxon>Planctomycetia</taxon>
        <taxon>Gemmatales</taxon>
        <taxon>Gemmataceae</taxon>
        <taxon>Gemmata</taxon>
    </lineage>
</organism>
<sequence length="246" mass="26006">MWRTLGESAPGTSHAARSVPCQDAFRVCHCGPGGAWLLVAVADGAGSASRSDVGAELVCDEFVRLVTRAVPADLCAPAALVDLFAAVRSAVLARADALEVPPRELASTALVALVGPETAAFAQLGDGAIVCGAGDGYRVVFWPEPAEYANATDFLTDDGFAGAIRTEVVADRVTELAALTDGLQRLALDFAARAPHAGFFTPLFRRLRTEPDTEALFEPLRQFLNSARVNERTDDDKTLVLAARRP</sequence>
<evidence type="ECO:0000313" key="3">
    <source>
        <dbReference type="Proteomes" id="UP000245802"/>
    </source>
</evidence>
<name>A0A2Z3H9R8_9BACT</name>
<accession>A0A2Z3H9R8</accession>
<dbReference type="Gene3D" id="3.60.40.10">
    <property type="entry name" value="PPM-type phosphatase domain"/>
    <property type="match status" value="1"/>
</dbReference>
<gene>
    <name evidence="2" type="ORF">C1280_30940</name>
</gene>
<dbReference type="EMBL" id="CP025958">
    <property type="protein sequence ID" value="AWM42468.1"/>
    <property type="molecule type" value="Genomic_DNA"/>
</dbReference>
<dbReference type="OrthoDB" id="9805674at2"/>
<evidence type="ECO:0000259" key="1">
    <source>
        <dbReference type="Pfam" id="PF13672"/>
    </source>
</evidence>